<dbReference type="STRING" id="4540.A0A3L6QE29"/>
<evidence type="ECO:0000256" key="4">
    <source>
        <dbReference type="ARBA" id="ARBA00022833"/>
    </source>
</evidence>
<dbReference type="GO" id="GO:0005634">
    <property type="term" value="C:nucleus"/>
    <property type="evidence" value="ECO:0007669"/>
    <property type="project" value="UniProtKB-SubCell"/>
</dbReference>
<sequence length="147" mass="17044">MLSFYAFNYYFCIVDSVLVAKCLLLGKGTIFHCRCAAHILNLIVQEGLLAMSNAVTRIRESVKYVKSSQGHKQRFEKMIKEVGISCDKRPPLDAATWWNSTYQMLKCALEYEKAFESLTREDSQYVHQPLVMEWKMAKKLCDILKTF</sequence>
<keyword evidence="3" id="KW-0863">Zinc-finger</keyword>
<dbReference type="EMBL" id="PQIB02000012">
    <property type="protein sequence ID" value="RLM78904.1"/>
    <property type="molecule type" value="Genomic_DNA"/>
</dbReference>
<dbReference type="OrthoDB" id="1935496at2759"/>
<evidence type="ECO:0000256" key="3">
    <source>
        <dbReference type="ARBA" id="ARBA00022771"/>
    </source>
</evidence>
<evidence type="ECO:0000256" key="5">
    <source>
        <dbReference type="ARBA" id="ARBA00023242"/>
    </source>
</evidence>
<reference evidence="7" key="1">
    <citation type="journal article" date="2019" name="Nat. Commun.">
        <title>The genome of broomcorn millet.</title>
        <authorList>
            <person name="Zou C."/>
            <person name="Miki D."/>
            <person name="Li D."/>
            <person name="Tang Q."/>
            <person name="Xiao L."/>
            <person name="Rajput S."/>
            <person name="Deng P."/>
            <person name="Jia W."/>
            <person name="Huang R."/>
            <person name="Zhang M."/>
            <person name="Sun Y."/>
            <person name="Hu J."/>
            <person name="Fu X."/>
            <person name="Schnable P.S."/>
            <person name="Li F."/>
            <person name="Zhang H."/>
            <person name="Feng B."/>
            <person name="Zhu X."/>
            <person name="Liu R."/>
            <person name="Schnable J.C."/>
            <person name="Zhu J.-K."/>
            <person name="Zhang H."/>
        </authorList>
    </citation>
    <scope>NUCLEOTIDE SEQUENCE [LARGE SCALE GENOMIC DNA]</scope>
</reference>
<evidence type="ECO:0000256" key="2">
    <source>
        <dbReference type="ARBA" id="ARBA00022723"/>
    </source>
</evidence>
<accession>A0A3L6QE29</accession>
<evidence type="ECO:0000256" key="1">
    <source>
        <dbReference type="ARBA" id="ARBA00004123"/>
    </source>
</evidence>
<dbReference type="InterPro" id="IPR012337">
    <property type="entry name" value="RNaseH-like_sf"/>
</dbReference>
<dbReference type="AlphaFoldDB" id="A0A3L6QE29"/>
<dbReference type="PANTHER" id="PTHR46481:SF10">
    <property type="entry name" value="ZINC FINGER BED DOMAIN-CONTAINING PROTEIN 39"/>
    <property type="match status" value="1"/>
</dbReference>
<keyword evidence="5" id="KW-0539">Nucleus</keyword>
<dbReference type="SUPFAM" id="SSF53098">
    <property type="entry name" value="Ribonuclease H-like"/>
    <property type="match status" value="1"/>
</dbReference>
<dbReference type="PANTHER" id="PTHR46481">
    <property type="entry name" value="ZINC FINGER BED DOMAIN-CONTAINING PROTEIN 4"/>
    <property type="match status" value="1"/>
</dbReference>
<dbReference type="InterPro" id="IPR052035">
    <property type="entry name" value="ZnF_BED_domain_contain"/>
</dbReference>
<dbReference type="GO" id="GO:0008270">
    <property type="term" value="F:zinc ion binding"/>
    <property type="evidence" value="ECO:0007669"/>
    <property type="project" value="UniProtKB-KW"/>
</dbReference>
<protein>
    <submittedName>
        <fullName evidence="6">Zinc finger BED domain-containing protein RICESLEEPER 2-like</fullName>
    </submittedName>
</protein>
<keyword evidence="2" id="KW-0479">Metal-binding</keyword>
<gene>
    <name evidence="6" type="ORF">C2845_PM12G28180</name>
</gene>
<proteinExistence type="predicted"/>
<dbReference type="Proteomes" id="UP000275267">
    <property type="component" value="Unassembled WGS sequence"/>
</dbReference>
<comment type="subcellular location">
    <subcellularLocation>
        <location evidence="1">Nucleus</location>
    </subcellularLocation>
</comment>
<comment type="caution">
    <text evidence="6">The sequence shown here is derived from an EMBL/GenBank/DDBJ whole genome shotgun (WGS) entry which is preliminary data.</text>
</comment>
<evidence type="ECO:0000313" key="7">
    <source>
        <dbReference type="Proteomes" id="UP000275267"/>
    </source>
</evidence>
<keyword evidence="7" id="KW-1185">Reference proteome</keyword>
<evidence type="ECO:0000313" key="6">
    <source>
        <dbReference type="EMBL" id="RLM78904.1"/>
    </source>
</evidence>
<keyword evidence="4" id="KW-0862">Zinc</keyword>
<name>A0A3L6QE29_PANMI</name>
<organism evidence="6 7">
    <name type="scientific">Panicum miliaceum</name>
    <name type="common">Proso millet</name>
    <name type="synonym">Broomcorn millet</name>
    <dbReference type="NCBI Taxonomy" id="4540"/>
    <lineage>
        <taxon>Eukaryota</taxon>
        <taxon>Viridiplantae</taxon>
        <taxon>Streptophyta</taxon>
        <taxon>Embryophyta</taxon>
        <taxon>Tracheophyta</taxon>
        <taxon>Spermatophyta</taxon>
        <taxon>Magnoliopsida</taxon>
        <taxon>Liliopsida</taxon>
        <taxon>Poales</taxon>
        <taxon>Poaceae</taxon>
        <taxon>PACMAD clade</taxon>
        <taxon>Panicoideae</taxon>
        <taxon>Panicodae</taxon>
        <taxon>Paniceae</taxon>
        <taxon>Panicinae</taxon>
        <taxon>Panicum</taxon>
        <taxon>Panicum sect. Panicum</taxon>
    </lineage>
</organism>